<dbReference type="AlphaFoldDB" id="A0A2H5Y5U1"/>
<feature type="domain" description="DUF5666" evidence="1">
    <location>
        <begin position="124"/>
        <end position="192"/>
    </location>
</feature>
<evidence type="ECO:0000313" key="3">
    <source>
        <dbReference type="Proteomes" id="UP000236642"/>
    </source>
</evidence>
<dbReference type="InterPro" id="IPR006311">
    <property type="entry name" value="TAT_signal"/>
</dbReference>
<proteinExistence type="predicted"/>
<feature type="domain" description="DUF5666" evidence="1">
    <location>
        <begin position="71"/>
        <end position="115"/>
    </location>
</feature>
<dbReference type="Pfam" id="PF18914">
    <property type="entry name" value="DUF5666"/>
    <property type="match status" value="2"/>
</dbReference>
<organism evidence="2 3">
    <name type="scientific">Candidatus Thermoflexus japonica</name>
    <dbReference type="NCBI Taxonomy" id="2035417"/>
    <lineage>
        <taxon>Bacteria</taxon>
        <taxon>Bacillati</taxon>
        <taxon>Chloroflexota</taxon>
        <taxon>Thermoflexia</taxon>
        <taxon>Thermoflexales</taxon>
        <taxon>Thermoflexaceae</taxon>
        <taxon>Thermoflexus</taxon>
    </lineage>
</organism>
<gene>
    <name evidence="2" type="ORF">HRbin22_01052</name>
</gene>
<comment type="caution">
    <text evidence="2">The sequence shown here is derived from an EMBL/GenBank/DDBJ whole genome shotgun (WGS) entry which is preliminary data.</text>
</comment>
<reference evidence="3" key="1">
    <citation type="submission" date="2017-09" db="EMBL/GenBank/DDBJ databases">
        <title>Metaegenomics of thermophilic ammonia-oxidizing enrichment culture.</title>
        <authorList>
            <person name="Kato S."/>
            <person name="Suzuki K."/>
        </authorList>
    </citation>
    <scope>NUCLEOTIDE SEQUENCE [LARGE SCALE GENOMIC DNA]</scope>
</reference>
<accession>A0A2H5Y5U1</accession>
<dbReference type="Proteomes" id="UP000236642">
    <property type="component" value="Unassembled WGS sequence"/>
</dbReference>
<dbReference type="EMBL" id="BEHY01000018">
    <property type="protein sequence ID" value="GBD08810.1"/>
    <property type="molecule type" value="Genomic_DNA"/>
</dbReference>
<dbReference type="PROSITE" id="PS51318">
    <property type="entry name" value="TAT"/>
    <property type="match status" value="1"/>
</dbReference>
<sequence>MTRITRRQFLRNIALGSGALASQIVFEPARMLTGSEDQSVGDGTIFLEGDIIAVDPDRGMLVINERGGAPVNLRVSSSTRIWKGEVTDLTALELGDFLYLRALPGLDGTFTATKIWANIVNLMGTVSAVENGGFQLRIDGHAHEGPERPITVRFHPSLVVNDNPTVTPALRVGQSVQVLGVIERDGVLKATRMWVAE</sequence>
<dbReference type="InterPro" id="IPR043724">
    <property type="entry name" value="DUF5666"/>
</dbReference>
<evidence type="ECO:0000259" key="1">
    <source>
        <dbReference type="Pfam" id="PF18914"/>
    </source>
</evidence>
<evidence type="ECO:0000313" key="2">
    <source>
        <dbReference type="EMBL" id="GBD08810.1"/>
    </source>
</evidence>
<protein>
    <recommendedName>
        <fullName evidence="1">DUF5666 domain-containing protein</fullName>
    </recommendedName>
</protein>
<name>A0A2H5Y5U1_9CHLR</name>